<dbReference type="EMBL" id="JASBNA010000114">
    <property type="protein sequence ID" value="KAK7676508.1"/>
    <property type="molecule type" value="Genomic_DNA"/>
</dbReference>
<feature type="transmembrane region" description="Helical" evidence="1">
    <location>
        <begin position="103"/>
        <end position="121"/>
    </location>
</feature>
<evidence type="ECO:0000313" key="3">
    <source>
        <dbReference type="Proteomes" id="UP001385951"/>
    </source>
</evidence>
<keyword evidence="1" id="KW-1133">Transmembrane helix</keyword>
<comment type="caution">
    <text evidence="2">The sequence shown here is derived from an EMBL/GenBank/DDBJ whole genome shotgun (WGS) entry which is preliminary data.</text>
</comment>
<evidence type="ECO:0000313" key="2">
    <source>
        <dbReference type="EMBL" id="KAK7676508.1"/>
    </source>
</evidence>
<keyword evidence="1" id="KW-0812">Transmembrane</keyword>
<reference evidence="2 3" key="1">
    <citation type="submission" date="2022-09" db="EMBL/GenBank/DDBJ databases">
        <authorList>
            <person name="Palmer J.M."/>
        </authorList>
    </citation>
    <scope>NUCLEOTIDE SEQUENCE [LARGE SCALE GENOMIC DNA]</scope>
    <source>
        <strain evidence="2 3">DSM 7382</strain>
    </source>
</reference>
<dbReference type="AlphaFoldDB" id="A0AAW0F808"/>
<gene>
    <name evidence="2" type="ORF">QCA50_020526</name>
</gene>
<keyword evidence="3" id="KW-1185">Reference proteome</keyword>
<dbReference type="Proteomes" id="UP001385951">
    <property type="component" value="Unassembled WGS sequence"/>
</dbReference>
<accession>A0AAW0F808</accession>
<organism evidence="2 3">
    <name type="scientific">Cerrena zonata</name>
    <dbReference type="NCBI Taxonomy" id="2478898"/>
    <lineage>
        <taxon>Eukaryota</taxon>
        <taxon>Fungi</taxon>
        <taxon>Dikarya</taxon>
        <taxon>Basidiomycota</taxon>
        <taxon>Agaricomycotina</taxon>
        <taxon>Agaricomycetes</taxon>
        <taxon>Polyporales</taxon>
        <taxon>Cerrenaceae</taxon>
        <taxon>Cerrena</taxon>
    </lineage>
</organism>
<protein>
    <submittedName>
        <fullName evidence="2">Uncharacterized protein</fullName>
    </submittedName>
</protein>
<name>A0AAW0F808_9APHY</name>
<evidence type="ECO:0000256" key="1">
    <source>
        <dbReference type="SAM" id="Phobius"/>
    </source>
</evidence>
<keyword evidence="1" id="KW-0472">Membrane</keyword>
<sequence>MVKGTGGKFFESIPLYPRYVLRVGTAYPKTCILTDRTQIKLVHNQSVKSVLKDNSIRQGKTHSSAESVKSILSFVETYFIQLGDLEEPDINGYKTFNEFFCRYALQLFYYTLLFTFIPLLYNKLKVDARPLQNSDDLLAIRLSSYSLLHCRPKTSLSPRSWERVRDLKSYSKVLEYTQISIRSQVVNYGHPFTFLFRHLYQELMR</sequence>
<proteinExistence type="predicted"/>